<protein>
    <recommendedName>
        <fullName evidence="2">J domain-containing protein</fullName>
    </recommendedName>
</protein>
<evidence type="ECO:0000259" key="2">
    <source>
        <dbReference type="PROSITE" id="PS50076"/>
    </source>
</evidence>
<dbReference type="CDD" id="cd06257">
    <property type="entry name" value="DnaJ"/>
    <property type="match status" value="1"/>
</dbReference>
<gene>
    <name evidence="3" type="ORF">ACJRO7_018703</name>
</gene>
<sequence>MGTETEDETEARREAVLLQSLAENKFKSSNLKSAIKYARRAHRLCPSVDGLDGMVAALAILDAAARSPPEYYKILQVEPFAHVNAIKKQYKRLALALHPDKNPGSWSEEAFKVVGEAFQFLSDRVRRKEYDVGLRVRMQEAAVEGMGAAETFWTACSRCRLLHKFERKYLGHSLVCPSCRKSFKAVEVEGGEGGGEGSKSGVGREGSKGKVGGVRVGVKRKASSEGRTRDAKLKEKVGGGGVIKGGDRGGRSGEWGGGRIGVYVGGKKKGSSEDRMRDVKLNKKAGGGGGGGEIEASNGDRDGGSGEWGGGRLRRRESRTRTNLITEVVKQPKKGDRTEEETMTLAEMQLAVNRKIVKGKMKLKEKEKEKEKQKEQVEKDDGGKKAEDDGEDRRKVSKKDNAFEVESTLGISKRSGVSAIEIRYSRRSRTSGIKRQSHSERRDGSEVEMQITVPKKRATLEHEKSRGSKSKDLEARDGSEVEMQITLPKRRANLEHEKLRGSKSRDLEARDGLEVEMQITVPKKRANLEHVKSRRSKSRDFGAMTVVDSDFYDFDKDRVERSFKKGQVWAVYDDIDGQPRHYGLVNEVICINPFEVRLSWLDVHYSMVQDLVGQEQLGFHLSCGRFKVAQETIVKTLNIFSHVVDCERAAREIYRIYPKKGSVWAVFKEGVLDAERRNLSNRDECCYDIVICLTTYSEVHGLSMAYLEKVDGFKTVFQRREIGLHAIRWLEKDGVDQFSHQIPAQRLSGSDMPDALKECWELDPASLPSHFLTAPSRRLQIMSCAS</sequence>
<comment type="caution">
    <text evidence="3">The sequence shown here is derived from an EMBL/GenBank/DDBJ whole genome shotgun (WGS) entry which is preliminary data.</text>
</comment>
<feature type="compositionally biased region" description="Gly residues" evidence="1">
    <location>
        <begin position="191"/>
        <end position="215"/>
    </location>
</feature>
<dbReference type="PRINTS" id="PR00625">
    <property type="entry name" value="JDOMAIN"/>
</dbReference>
<reference evidence="3 4" key="1">
    <citation type="submission" date="2024-11" db="EMBL/GenBank/DDBJ databases">
        <title>Chromosome-level genome assembly of Eucalyptus globulus Labill. provides insights into its genome evolution.</title>
        <authorList>
            <person name="Li X."/>
        </authorList>
    </citation>
    <scope>NUCLEOTIDE SEQUENCE [LARGE SCALE GENOMIC DNA]</scope>
    <source>
        <strain evidence="3">CL2024</strain>
        <tissue evidence="3">Fresh tender leaves</tissue>
    </source>
</reference>
<feature type="compositionally biased region" description="Basic and acidic residues" evidence="1">
    <location>
        <begin position="222"/>
        <end position="237"/>
    </location>
</feature>
<organism evidence="3 4">
    <name type="scientific">Eucalyptus globulus</name>
    <name type="common">Tasmanian blue gum</name>
    <dbReference type="NCBI Taxonomy" id="34317"/>
    <lineage>
        <taxon>Eukaryota</taxon>
        <taxon>Viridiplantae</taxon>
        <taxon>Streptophyta</taxon>
        <taxon>Embryophyta</taxon>
        <taxon>Tracheophyta</taxon>
        <taxon>Spermatophyta</taxon>
        <taxon>Magnoliopsida</taxon>
        <taxon>eudicotyledons</taxon>
        <taxon>Gunneridae</taxon>
        <taxon>Pentapetalae</taxon>
        <taxon>rosids</taxon>
        <taxon>malvids</taxon>
        <taxon>Myrtales</taxon>
        <taxon>Myrtaceae</taxon>
        <taxon>Myrtoideae</taxon>
        <taxon>Eucalypteae</taxon>
        <taxon>Eucalyptus</taxon>
    </lineage>
</organism>
<feature type="domain" description="J" evidence="2">
    <location>
        <begin position="70"/>
        <end position="134"/>
    </location>
</feature>
<dbReference type="SUPFAM" id="SSF46565">
    <property type="entry name" value="Chaperone J-domain"/>
    <property type="match status" value="1"/>
</dbReference>
<dbReference type="InterPro" id="IPR018253">
    <property type="entry name" value="DnaJ_domain_CS"/>
</dbReference>
<feature type="compositionally biased region" description="Basic and acidic residues" evidence="1">
    <location>
        <begin position="362"/>
        <end position="402"/>
    </location>
</feature>
<dbReference type="InterPro" id="IPR056988">
    <property type="entry name" value="Zn_ribbon_pln"/>
</dbReference>
<dbReference type="InterPro" id="IPR001623">
    <property type="entry name" value="DnaJ_domain"/>
</dbReference>
<evidence type="ECO:0000313" key="4">
    <source>
        <dbReference type="Proteomes" id="UP001634007"/>
    </source>
</evidence>
<dbReference type="InterPro" id="IPR036869">
    <property type="entry name" value="J_dom_sf"/>
</dbReference>
<keyword evidence="4" id="KW-1185">Reference proteome</keyword>
<dbReference type="Pfam" id="PF11926">
    <property type="entry name" value="DUF3444"/>
    <property type="match status" value="1"/>
</dbReference>
<dbReference type="EMBL" id="JBJKBG010000004">
    <property type="protein sequence ID" value="KAL3743451.1"/>
    <property type="molecule type" value="Genomic_DNA"/>
</dbReference>
<dbReference type="PROSITE" id="PS50076">
    <property type="entry name" value="DNAJ_2"/>
    <property type="match status" value="1"/>
</dbReference>
<feature type="region of interest" description="Disordered" evidence="1">
    <location>
        <begin position="266"/>
        <end position="480"/>
    </location>
</feature>
<dbReference type="AlphaFoldDB" id="A0ABD3L0U3"/>
<dbReference type="InterPro" id="IPR024593">
    <property type="entry name" value="DUF3444"/>
</dbReference>
<evidence type="ECO:0000313" key="3">
    <source>
        <dbReference type="EMBL" id="KAL3743451.1"/>
    </source>
</evidence>
<dbReference type="Gene3D" id="1.10.287.110">
    <property type="entry name" value="DnaJ domain"/>
    <property type="match status" value="1"/>
</dbReference>
<name>A0ABD3L0U3_EUCGL</name>
<dbReference type="Proteomes" id="UP001634007">
    <property type="component" value="Unassembled WGS sequence"/>
</dbReference>
<dbReference type="PANTHER" id="PTHR44137">
    <property type="entry name" value="BNAC03G44070D PROTEIN"/>
    <property type="match status" value="1"/>
</dbReference>
<evidence type="ECO:0000256" key="1">
    <source>
        <dbReference type="SAM" id="MobiDB-lite"/>
    </source>
</evidence>
<accession>A0ABD3L0U3</accession>
<feature type="region of interest" description="Disordered" evidence="1">
    <location>
        <begin position="190"/>
        <end position="251"/>
    </location>
</feature>
<dbReference type="PANTHER" id="PTHR44137:SF24">
    <property type="entry name" value="DNAJ HEAT SHOCK N-TERMINAL DOMAIN-CONTAINING PROTEIN"/>
    <property type="match status" value="1"/>
</dbReference>
<feature type="compositionally biased region" description="Basic and acidic residues" evidence="1">
    <location>
        <begin position="270"/>
        <end position="281"/>
    </location>
</feature>
<feature type="compositionally biased region" description="Basic and acidic residues" evidence="1">
    <location>
        <begin position="458"/>
        <end position="479"/>
    </location>
</feature>
<dbReference type="Pfam" id="PF00226">
    <property type="entry name" value="DnaJ"/>
    <property type="match status" value="1"/>
</dbReference>
<dbReference type="Pfam" id="PF23551">
    <property type="entry name" value="Zn_ribbon_20"/>
    <property type="match status" value="1"/>
</dbReference>
<dbReference type="SMART" id="SM00271">
    <property type="entry name" value="DnaJ"/>
    <property type="match status" value="1"/>
</dbReference>
<dbReference type="PROSITE" id="PS00636">
    <property type="entry name" value="DNAJ_1"/>
    <property type="match status" value="1"/>
</dbReference>
<proteinExistence type="predicted"/>